<organism evidence="2 3">
    <name type="scientific">Pelomonas dachongensis</name>
    <dbReference type="NCBI Taxonomy" id="3299029"/>
    <lineage>
        <taxon>Bacteria</taxon>
        <taxon>Pseudomonadati</taxon>
        <taxon>Pseudomonadota</taxon>
        <taxon>Betaproteobacteria</taxon>
        <taxon>Burkholderiales</taxon>
        <taxon>Sphaerotilaceae</taxon>
        <taxon>Roseateles</taxon>
    </lineage>
</organism>
<dbReference type="EMBL" id="JBIGHY010000002">
    <property type="protein sequence ID" value="MFG6413329.1"/>
    <property type="molecule type" value="Genomic_DNA"/>
</dbReference>
<dbReference type="Pfam" id="PF14065">
    <property type="entry name" value="Pvc16_N"/>
    <property type="match status" value="1"/>
</dbReference>
<name>A0ABW7EIY0_9BURK</name>
<comment type="caution">
    <text evidence="2">The sequence shown here is derived from an EMBL/GenBank/DDBJ whole genome shotgun (WGS) entry which is preliminary data.</text>
</comment>
<reference evidence="2 3" key="1">
    <citation type="submission" date="2024-09" db="EMBL/GenBank/DDBJ databases">
        <title>Novel species of the genus Pelomonas and Roseateles isolated from streams.</title>
        <authorList>
            <person name="Lu H."/>
        </authorList>
    </citation>
    <scope>NUCLEOTIDE SEQUENCE [LARGE SCALE GENOMIC DNA]</scope>
    <source>
        <strain evidence="2 3">DC23W</strain>
    </source>
</reference>
<gene>
    <name evidence="2" type="ORF">ACG02S_05395</name>
</gene>
<dbReference type="RefSeq" id="WP_394469418.1">
    <property type="nucleotide sequence ID" value="NZ_JBIGHY010000002.1"/>
</dbReference>
<feature type="domain" description="Pvc16 N-terminal" evidence="1">
    <location>
        <begin position="11"/>
        <end position="182"/>
    </location>
</feature>
<dbReference type="InterPro" id="IPR025351">
    <property type="entry name" value="Pvc16_N"/>
</dbReference>
<evidence type="ECO:0000259" key="1">
    <source>
        <dbReference type="Pfam" id="PF14065"/>
    </source>
</evidence>
<protein>
    <submittedName>
        <fullName evidence="2">DUF4255 domain-containing protein</fullName>
    </submittedName>
</protein>
<proteinExistence type="predicted"/>
<keyword evidence="3" id="KW-1185">Reference proteome</keyword>
<evidence type="ECO:0000313" key="3">
    <source>
        <dbReference type="Proteomes" id="UP001606300"/>
    </source>
</evidence>
<accession>A0ABW7EIY0</accession>
<dbReference type="Proteomes" id="UP001606300">
    <property type="component" value="Unassembled WGS sequence"/>
</dbReference>
<sequence>MATVSAIHALTSGLAQLLSRAYQLRPVAGITCKFEPLGMSDFKKLDGQDTKVSIVLYRISHNEHLRNRPAATLPTGKPVPMTVNLHMLVTVWADSALREQSLIAWTLRELHMRPVMDRSVFADIGGFGVGDLITLAPEELSLDDLSKLWQVLVPPLRPSLGYVARNVMIDIDTQPDAERVVATRFQLGDDVAGGGESAS</sequence>
<evidence type="ECO:0000313" key="2">
    <source>
        <dbReference type="EMBL" id="MFG6413329.1"/>
    </source>
</evidence>